<sequence length="34" mass="3941">LPPHQRQSEQKNYHHPFSEDSPSRSDPVPDNSNI</sequence>
<evidence type="ECO:0000313" key="2">
    <source>
        <dbReference type="EMBL" id="MCI72927.1"/>
    </source>
</evidence>
<dbReference type="EMBL" id="LXQA010828099">
    <property type="protein sequence ID" value="MCI72927.1"/>
    <property type="molecule type" value="Genomic_DNA"/>
</dbReference>
<dbReference type="AlphaFoldDB" id="A0A392UJJ0"/>
<organism evidence="2 3">
    <name type="scientific">Trifolium medium</name>
    <dbReference type="NCBI Taxonomy" id="97028"/>
    <lineage>
        <taxon>Eukaryota</taxon>
        <taxon>Viridiplantae</taxon>
        <taxon>Streptophyta</taxon>
        <taxon>Embryophyta</taxon>
        <taxon>Tracheophyta</taxon>
        <taxon>Spermatophyta</taxon>
        <taxon>Magnoliopsida</taxon>
        <taxon>eudicotyledons</taxon>
        <taxon>Gunneridae</taxon>
        <taxon>Pentapetalae</taxon>
        <taxon>rosids</taxon>
        <taxon>fabids</taxon>
        <taxon>Fabales</taxon>
        <taxon>Fabaceae</taxon>
        <taxon>Papilionoideae</taxon>
        <taxon>50 kb inversion clade</taxon>
        <taxon>NPAAA clade</taxon>
        <taxon>Hologalegina</taxon>
        <taxon>IRL clade</taxon>
        <taxon>Trifolieae</taxon>
        <taxon>Trifolium</taxon>
    </lineage>
</organism>
<feature type="compositionally biased region" description="Basic and acidic residues" evidence="1">
    <location>
        <begin position="1"/>
        <end position="23"/>
    </location>
</feature>
<dbReference type="Proteomes" id="UP000265520">
    <property type="component" value="Unassembled WGS sequence"/>
</dbReference>
<evidence type="ECO:0000313" key="3">
    <source>
        <dbReference type="Proteomes" id="UP000265520"/>
    </source>
</evidence>
<name>A0A392UJJ0_9FABA</name>
<evidence type="ECO:0000256" key="1">
    <source>
        <dbReference type="SAM" id="MobiDB-lite"/>
    </source>
</evidence>
<protein>
    <submittedName>
        <fullName evidence="2">Uncharacterized protein</fullName>
    </submittedName>
</protein>
<feature type="region of interest" description="Disordered" evidence="1">
    <location>
        <begin position="1"/>
        <end position="34"/>
    </location>
</feature>
<comment type="caution">
    <text evidence="2">The sequence shown here is derived from an EMBL/GenBank/DDBJ whole genome shotgun (WGS) entry which is preliminary data.</text>
</comment>
<reference evidence="2 3" key="1">
    <citation type="journal article" date="2018" name="Front. Plant Sci.">
        <title>Red Clover (Trifolium pratense) and Zigzag Clover (T. medium) - A Picture of Genomic Similarities and Differences.</title>
        <authorList>
            <person name="Dluhosova J."/>
            <person name="Istvanek J."/>
            <person name="Nedelnik J."/>
            <person name="Repkova J."/>
        </authorList>
    </citation>
    <scope>NUCLEOTIDE SEQUENCE [LARGE SCALE GENOMIC DNA]</scope>
    <source>
        <strain evidence="3">cv. 10/8</strain>
        <tissue evidence="2">Leaf</tissue>
    </source>
</reference>
<keyword evidence="3" id="KW-1185">Reference proteome</keyword>
<feature type="non-terminal residue" evidence="2">
    <location>
        <position position="1"/>
    </location>
</feature>
<proteinExistence type="predicted"/>
<accession>A0A392UJJ0</accession>